<name>A0A1T4Q6F8_9BACT</name>
<dbReference type="Pfam" id="PF13439">
    <property type="entry name" value="Glyco_transf_4"/>
    <property type="match status" value="1"/>
</dbReference>
<dbReference type="OrthoDB" id="7560678at2"/>
<organism evidence="3 4">
    <name type="scientific">Sediminibacterium ginsengisoli</name>
    <dbReference type="NCBI Taxonomy" id="413434"/>
    <lineage>
        <taxon>Bacteria</taxon>
        <taxon>Pseudomonadati</taxon>
        <taxon>Bacteroidota</taxon>
        <taxon>Chitinophagia</taxon>
        <taxon>Chitinophagales</taxon>
        <taxon>Chitinophagaceae</taxon>
        <taxon>Sediminibacterium</taxon>
    </lineage>
</organism>
<dbReference type="Pfam" id="PF00534">
    <property type="entry name" value="Glycos_transf_1"/>
    <property type="match status" value="1"/>
</dbReference>
<dbReference type="Gene3D" id="3.40.50.2000">
    <property type="entry name" value="Glycogen Phosphorylase B"/>
    <property type="match status" value="2"/>
</dbReference>
<accession>A0A1T4Q6F8</accession>
<dbReference type="Proteomes" id="UP000190888">
    <property type="component" value="Unassembled WGS sequence"/>
</dbReference>
<evidence type="ECO:0000259" key="2">
    <source>
        <dbReference type="Pfam" id="PF13439"/>
    </source>
</evidence>
<feature type="domain" description="Glycosyl transferase family 1" evidence="1">
    <location>
        <begin position="200"/>
        <end position="362"/>
    </location>
</feature>
<dbReference type="EMBL" id="FUWH01000007">
    <property type="protein sequence ID" value="SJZ98808.1"/>
    <property type="molecule type" value="Genomic_DNA"/>
</dbReference>
<protein>
    <submittedName>
        <fullName evidence="3">Glycosyltransferase involved in cell wall bisynthesis</fullName>
    </submittedName>
</protein>
<sequence length="385" mass="43516">MDDHKIKVLAIVPSGFCFGLQHATIDLFSAAAEQVEPHFIITRWTNGEFEKHVKKAGFAYSFSWLGMFSRNLNWQYLKMSFSALIKLPRLYSDVLNAFRREKPDIVFFANHHELILLLPVLLFSKRKVVCHMHDPSPAIPFQVRLFSLYARPVNRFIAISQSVSDRLQKLGCKANRISLLHNGISLPERQEHKSRKAYSEKWPGNSFILGITGQMSATKGHEDLLIAFEKAIGKVSSLRLVIGGKQLEPFYSHLKELINRKGLNEYIVFSGWSENVNDFYTSIDVLVLASRHDEGYGLVVAEAMSCEKPVIITASGGATEIVENGVNGIIVPKEDVEKMTDAIVFYATNPALYKEHALKARKHIEDNFNICKVADNFIHILKAVK</sequence>
<gene>
    <name evidence="3" type="ORF">SAMN04488132_107148</name>
</gene>
<keyword evidence="4" id="KW-1185">Reference proteome</keyword>
<evidence type="ECO:0000313" key="4">
    <source>
        <dbReference type="Proteomes" id="UP000190888"/>
    </source>
</evidence>
<dbReference type="InterPro" id="IPR028098">
    <property type="entry name" value="Glyco_trans_4-like_N"/>
</dbReference>
<dbReference type="PANTHER" id="PTHR12526">
    <property type="entry name" value="GLYCOSYLTRANSFERASE"/>
    <property type="match status" value="1"/>
</dbReference>
<dbReference type="AlphaFoldDB" id="A0A1T4Q6F8"/>
<dbReference type="InterPro" id="IPR001296">
    <property type="entry name" value="Glyco_trans_1"/>
</dbReference>
<dbReference type="RefSeq" id="WP_078831913.1">
    <property type="nucleotide sequence ID" value="NZ_FUWH01000007.1"/>
</dbReference>
<reference evidence="3 4" key="1">
    <citation type="submission" date="2017-02" db="EMBL/GenBank/DDBJ databases">
        <authorList>
            <person name="Peterson S.W."/>
        </authorList>
    </citation>
    <scope>NUCLEOTIDE SEQUENCE [LARGE SCALE GENOMIC DNA]</scope>
    <source>
        <strain evidence="3 4">DSM 22335</strain>
    </source>
</reference>
<dbReference type="STRING" id="413434.SAMN04488132_107148"/>
<keyword evidence="3" id="KW-0808">Transferase</keyword>
<feature type="domain" description="Glycosyltransferase subfamily 4-like N-terminal" evidence="2">
    <location>
        <begin position="80"/>
        <end position="185"/>
    </location>
</feature>
<proteinExistence type="predicted"/>
<evidence type="ECO:0000259" key="1">
    <source>
        <dbReference type="Pfam" id="PF00534"/>
    </source>
</evidence>
<dbReference type="GO" id="GO:0016757">
    <property type="term" value="F:glycosyltransferase activity"/>
    <property type="evidence" value="ECO:0007669"/>
    <property type="project" value="UniProtKB-ARBA"/>
</dbReference>
<evidence type="ECO:0000313" key="3">
    <source>
        <dbReference type="EMBL" id="SJZ98808.1"/>
    </source>
</evidence>
<dbReference type="CDD" id="cd03801">
    <property type="entry name" value="GT4_PimA-like"/>
    <property type="match status" value="1"/>
</dbReference>
<dbReference type="SUPFAM" id="SSF53756">
    <property type="entry name" value="UDP-Glycosyltransferase/glycogen phosphorylase"/>
    <property type="match status" value="1"/>
</dbReference>